<proteinExistence type="predicted"/>
<dbReference type="Proteomes" id="UP000807159">
    <property type="component" value="Chromosome 2"/>
</dbReference>
<comment type="caution">
    <text evidence="1">The sequence shown here is derived from an EMBL/GenBank/DDBJ whole genome shotgun (WGS) entry which is preliminary data.</text>
</comment>
<protein>
    <submittedName>
        <fullName evidence="1">Uncharacterized protein</fullName>
    </submittedName>
</protein>
<keyword evidence="2" id="KW-1185">Reference proteome</keyword>
<evidence type="ECO:0000313" key="2">
    <source>
        <dbReference type="Proteomes" id="UP000807159"/>
    </source>
</evidence>
<reference evidence="1" key="1">
    <citation type="journal article" date="2021" name="J. Hered.">
        <title>Genome Assembly of Salicaceae Populus deltoides (Eastern Cottonwood) I-69 Based on Nanopore Sequencing and Hi-C Technologies.</title>
        <authorList>
            <person name="Bai S."/>
            <person name="Wu H."/>
            <person name="Zhang J."/>
            <person name="Pan Z."/>
            <person name="Zhao W."/>
            <person name="Li Z."/>
            <person name="Tong C."/>
        </authorList>
    </citation>
    <scope>NUCLEOTIDE SEQUENCE</scope>
    <source>
        <tissue evidence="1">Leaf</tissue>
    </source>
</reference>
<organism evidence="1 2">
    <name type="scientific">Populus deltoides</name>
    <name type="common">Eastern poplar</name>
    <name type="synonym">Eastern cottonwood</name>
    <dbReference type="NCBI Taxonomy" id="3696"/>
    <lineage>
        <taxon>Eukaryota</taxon>
        <taxon>Viridiplantae</taxon>
        <taxon>Streptophyta</taxon>
        <taxon>Embryophyta</taxon>
        <taxon>Tracheophyta</taxon>
        <taxon>Spermatophyta</taxon>
        <taxon>Magnoliopsida</taxon>
        <taxon>eudicotyledons</taxon>
        <taxon>Gunneridae</taxon>
        <taxon>Pentapetalae</taxon>
        <taxon>rosids</taxon>
        <taxon>fabids</taxon>
        <taxon>Malpighiales</taxon>
        <taxon>Salicaceae</taxon>
        <taxon>Saliceae</taxon>
        <taxon>Populus</taxon>
    </lineage>
</organism>
<gene>
    <name evidence="1" type="ORF">H0E87_004040</name>
</gene>
<sequence length="117" mass="13097">MGIFASVQSRKQQGIKEQNLTMKSEQTRAVSSCVRVEGIKTSDWIWLSSLSGDAQAGSSERKCSYCGSTELQAFHFAGKFHSFITIVCNKECYQSKRLVSSTGVNRFFFQVHENSVL</sequence>
<dbReference type="EMBL" id="JACEGQ020000002">
    <property type="protein sequence ID" value="KAH8515420.1"/>
    <property type="molecule type" value="Genomic_DNA"/>
</dbReference>
<name>A0A8T2ZDK4_POPDE</name>
<dbReference type="AlphaFoldDB" id="A0A8T2ZDK4"/>
<evidence type="ECO:0000313" key="1">
    <source>
        <dbReference type="EMBL" id="KAH8515420.1"/>
    </source>
</evidence>
<accession>A0A8T2ZDK4</accession>